<sequence>MEPTVTLTLLAAAGGSVRGLLDLYTAVITWQSACRDHLERNGDTAERPRFRSRVDLGPDLLAGLFHVVLGAFVGLVLTLAGQVESAFMALMAGVAAPAVLQQMATVKGRVVHTQTFGVQSGEGSDYGVLPPPRNPAPPDTAPDPSEGDAGSKGE</sequence>
<feature type="compositionally biased region" description="Pro residues" evidence="1">
    <location>
        <begin position="129"/>
        <end position="141"/>
    </location>
</feature>
<keyword evidence="2" id="KW-1133">Transmembrane helix</keyword>
<accession>A0ABP5ERW5</accession>
<feature type="region of interest" description="Disordered" evidence="1">
    <location>
        <begin position="118"/>
        <end position="154"/>
    </location>
</feature>
<evidence type="ECO:0000256" key="1">
    <source>
        <dbReference type="SAM" id="MobiDB-lite"/>
    </source>
</evidence>
<dbReference type="RefSeq" id="WP_344106457.1">
    <property type="nucleotide sequence ID" value="NZ_BAAAPC010000016.1"/>
</dbReference>
<keyword evidence="2" id="KW-0472">Membrane</keyword>
<proteinExistence type="predicted"/>
<feature type="transmembrane region" description="Helical" evidence="2">
    <location>
        <begin position="60"/>
        <end position="81"/>
    </location>
</feature>
<keyword evidence="4" id="KW-1185">Reference proteome</keyword>
<name>A0ABP5ERW5_9ACTN</name>
<comment type="caution">
    <text evidence="3">The sequence shown here is derived from an EMBL/GenBank/DDBJ whole genome shotgun (WGS) entry which is preliminary data.</text>
</comment>
<dbReference type="Proteomes" id="UP001501585">
    <property type="component" value="Unassembled WGS sequence"/>
</dbReference>
<dbReference type="EMBL" id="BAAAPC010000016">
    <property type="protein sequence ID" value="GAA2006119.1"/>
    <property type="molecule type" value="Genomic_DNA"/>
</dbReference>
<evidence type="ECO:0000313" key="3">
    <source>
        <dbReference type="EMBL" id="GAA2006119.1"/>
    </source>
</evidence>
<evidence type="ECO:0000313" key="4">
    <source>
        <dbReference type="Proteomes" id="UP001501585"/>
    </source>
</evidence>
<keyword evidence="2" id="KW-0812">Transmembrane</keyword>
<reference evidence="4" key="1">
    <citation type="journal article" date="2019" name="Int. J. Syst. Evol. Microbiol.">
        <title>The Global Catalogue of Microorganisms (GCM) 10K type strain sequencing project: providing services to taxonomists for standard genome sequencing and annotation.</title>
        <authorList>
            <consortium name="The Broad Institute Genomics Platform"/>
            <consortium name="The Broad Institute Genome Sequencing Center for Infectious Disease"/>
            <person name="Wu L."/>
            <person name="Ma J."/>
        </authorList>
    </citation>
    <scope>NUCLEOTIDE SEQUENCE [LARGE SCALE GENOMIC DNA]</scope>
    <source>
        <strain evidence="4">JCM 15313</strain>
    </source>
</reference>
<protein>
    <submittedName>
        <fullName evidence="3">Uncharacterized protein</fullName>
    </submittedName>
</protein>
<organism evidence="3 4">
    <name type="scientific">Nocardiopsis rhodophaea</name>
    <dbReference type="NCBI Taxonomy" id="280238"/>
    <lineage>
        <taxon>Bacteria</taxon>
        <taxon>Bacillati</taxon>
        <taxon>Actinomycetota</taxon>
        <taxon>Actinomycetes</taxon>
        <taxon>Streptosporangiales</taxon>
        <taxon>Nocardiopsidaceae</taxon>
        <taxon>Nocardiopsis</taxon>
    </lineage>
</organism>
<evidence type="ECO:0000256" key="2">
    <source>
        <dbReference type="SAM" id="Phobius"/>
    </source>
</evidence>
<gene>
    <name evidence="3" type="ORF">GCM10009799_37020</name>
</gene>